<reference evidence="1 2" key="1">
    <citation type="submission" date="2020-01" db="EMBL/GenBank/DDBJ databases">
        <authorList>
            <person name="Kim M.K."/>
        </authorList>
    </citation>
    <scope>NUCLEOTIDE SEQUENCE [LARGE SCALE GENOMIC DNA]</scope>
    <source>
        <strain evidence="1 2">172606-1</strain>
    </source>
</reference>
<evidence type="ECO:0000313" key="2">
    <source>
        <dbReference type="Proteomes" id="UP000480178"/>
    </source>
</evidence>
<dbReference type="KEGG" id="rhoz:GXP67_10140"/>
<dbReference type="Proteomes" id="UP000480178">
    <property type="component" value="Chromosome"/>
</dbReference>
<keyword evidence="2" id="KW-1185">Reference proteome</keyword>
<name>A0A6C0GGY2_9BACT</name>
<dbReference type="EMBL" id="CP048222">
    <property type="protein sequence ID" value="QHT66982.1"/>
    <property type="molecule type" value="Genomic_DNA"/>
</dbReference>
<evidence type="ECO:0000313" key="1">
    <source>
        <dbReference type="EMBL" id="QHT66982.1"/>
    </source>
</evidence>
<gene>
    <name evidence="1" type="ORF">GXP67_10140</name>
</gene>
<organism evidence="1 2">
    <name type="scientific">Rhodocytophaga rosea</name>
    <dbReference type="NCBI Taxonomy" id="2704465"/>
    <lineage>
        <taxon>Bacteria</taxon>
        <taxon>Pseudomonadati</taxon>
        <taxon>Bacteroidota</taxon>
        <taxon>Cytophagia</taxon>
        <taxon>Cytophagales</taxon>
        <taxon>Rhodocytophagaceae</taxon>
        <taxon>Rhodocytophaga</taxon>
    </lineage>
</organism>
<evidence type="ECO:0008006" key="3">
    <source>
        <dbReference type="Google" id="ProtNLM"/>
    </source>
</evidence>
<dbReference type="AlphaFoldDB" id="A0A6C0GGY2"/>
<sequence length="200" mass="22120">MNTPVRITDAIKKILVVLILGLTFGAVHTYAQSKDWAVGLRLGEPAGLNVKKYFGAGNALDVTLGSSGAFYGGTSRAYRYKGYNGYRQAGIALVANYEWQKPLKGAKGIQWYIGLGGAISSRRFYYSDREYYSKNGKVYYYGDYYYENQLAIGATGILGLEWFIPNSPISLNADLGLYMELFPATAWFNAPVGIGGRYNF</sequence>
<protein>
    <recommendedName>
        <fullName evidence="3">DUF3575 domain-containing protein</fullName>
    </recommendedName>
</protein>
<accession>A0A6C0GGY2</accession>
<proteinExistence type="predicted"/>
<dbReference type="RefSeq" id="WP_162443026.1">
    <property type="nucleotide sequence ID" value="NZ_CP048222.1"/>
</dbReference>